<dbReference type="InterPro" id="IPR001763">
    <property type="entry name" value="Rhodanese-like_dom"/>
</dbReference>
<dbReference type="InterPro" id="IPR036873">
    <property type="entry name" value="Rhodanese-like_dom_sf"/>
</dbReference>
<dbReference type="PROSITE" id="PS50206">
    <property type="entry name" value="RHODANESE_3"/>
    <property type="match status" value="1"/>
</dbReference>
<keyword evidence="3" id="KW-1185">Reference proteome</keyword>
<reference evidence="2" key="2">
    <citation type="submission" date="2020-09" db="EMBL/GenBank/DDBJ databases">
        <authorList>
            <person name="Sun Q."/>
            <person name="Zhou Y."/>
        </authorList>
    </citation>
    <scope>NUCLEOTIDE SEQUENCE</scope>
    <source>
        <strain evidence="2">CGMCC 1.12777</strain>
    </source>
</reference>
<accession>A0A8J2ZZ24</accession>
<organism evidence="2 3">
    <name type="scientific">Pullulanibacillus pueri</name>
    <dbReference type="NCBI Taxonomy" id="1437324"/>
    <lineage>
        <taxon>Bacteria</taxon>
        <taxon>Bacillati</taxon>
        <taxon>Bacillota</taxon>
        <taxon>Bacilli</taxon>
        <taxon>Bacillales</taxon>
        <taxon>Sporolactobacillaceae</taxon>
        <taxon>Pullulanibacillus</taxon>
    </lineage>
</organism>
<feature type="domain" description="Rhodanese" evidence="1">
    <location>
        <begin position="20"/>
        <end position="103"/>
    </location>
</feature>
<proteinExistence type="predicted"/>
<evidence type="ECO:0000259" key="1">
    <source>
        <dbReference type="PROSITE" id="PS50206"/>
    </source>
</evidence>
<dbReference type="RefSeq" id="WP_188499007.1">
    <property type="nucleotide sequence ID" value="NZ_BMFV01000042.1"/>
</dbReference>
<sequence>MADQIETIFPEEVEEKLTDSNANIVLVDVREDEEVATGKIAEALHIPLGQLPERFEELDKSKTVITVCRSGRRSEKAAEFLQEQGYKVINMTGGMMKWTGDIKA</sequence>
<dbReference type="Gene3D" id="3.40.250.10">
    <property type="entry name" value="Rhodanese-like domain"/>
    <property type="match status" value="1"/>
</dbReference>
<dbReference type="AlphaFoldDB" id="A0A8J2ZZ24"/>
<dbReference type="Pfam" id="PF00581">
    <property type="entry name" value="Rhodanese"/>
    <property type="match status" value="1"/>
</dbReference>
<dbReference type="InterPro" id="IPR050229">
    <property type="entry name" value="GlpE_sulfurtransferase"/>
</dbReference>
<comment type="caution">
    <text evidence="2">The sequence shown here is derived from an EMBL/GenBank/DDBJ whole genome shotgun (WGS) entry which is preliminary data.</text>
</comment>
<protein>
    <submittedName>
        <fullName evidence="2">Rhodanese-like domain-containing protein</fullName>
    </submittedName>
</protein>
<dbReference type="SUPFAM" id="SSF52821">
    <property type="entry name" value="Rhodanese/Cell cycle control phosphatase"/>
    <property type="match status" value="1"/>
</dbReference>
<dbReference type="PANTHER" id="PTHR43031:SF17">
    <property type="entry name" value="SULFURTRANSFERASE YTWF-RELATED"/>
    <property type="match status" value="1"/>
</dbReference>
<dbReference type="Proteomes" id="UP000656813">
    <property type="component" value="Unassembled WGS sequence"/>
</dbReference>
<gene>
    <name evidence="2" type="ORF">GCM10007096_38520</name>
</gene>
<reference evidence="2" key="1">
    <citation type="journal article" date="2014" name="Int. J. Syst. Evol. Microbiol.">
        <title>Complete genome sequence of Corynebacterium casei LMG S-19264T (=DSM 44701T), isolated from a smear-ripened cheese.</title>
        <authorList>
            <consortium name="US DOE Joint Genome Institute (JGI-PGF)"/>
            <person name="Walter F."/>
            <person name="Albersmeier A."/>
            <person name="Kalinowski J."/>
            <person name="Ruckert C."/>
        </authorList>
    </citation>
    <scope>NUCLEOTIDE SEQUENCE</scope>
    <source>
        <strain evidence="2">CGMCC 1.12777</strain>
    </source>
</reference>
<evidence type="ECO:0000313" key="2">
    <source>
        <dbReference type="EMBL" id="GGH87760.1"/>
    </source>
</evidence>
<dbReference type="PANTHER" id="PTHR43031">
    <property type="entry name" value="FAD-DEPENDENT OXIDOREDUCTASE"/>
    <property type="match status" value="1"/>
</dbReference>
<dbReference type="CDD" id="cd00158">
    <property type="entry name" value="RHOD"/>
    <property type="match status" value="1"/>
</dbReference>
<evidence type="ECO:0000313" key="3">
    <source>
        <dbReference type="Proteomes" id="UP000656813"/>
    </source>
</evidence>
<dbReference type="EMBL" id="BMFV01000042">
    <property type="protein sequence ID" value="GGH87760.1"/>
    <property type="molecule type" value="Genomic_DNA"/>
</dbReference>
<dbReference type="SMART" id="SM00450">
    <property type="entry name" value="RHOD"/>
    <property type="match status" value="1"/>
</dbReference>
<name>A0A8J2ZZ24_9BACL</name>